<keyword evidence="3" id="KW-1185">Reference proteome</keyword>
<dbReference type="EMBL" id="BONX01000052">
    <property type="protein sequence ID" value="GIH00332.1"/>
    <property type="molecule type" value="Genomic_DNA"/>
</dbReference>
<feature type="region of interest" description="Disordered" evidence="1">
    <location>
        <begin position="207"/>
        <end position="229"/>
    </location>
</feature>
<evidence type="ECO:0000256" key="1">
    <source>
        <dbReference type="SAM" id="MobiDB-lite"/>
    </source>
</evidence>
<name>A0ABQ4F0D3_9ACTN</name>
<dbReference type="Proteomes" id="UP000621500">
    <property type="component" value="Unassembled WGS sequence"/>
</dbReference>
<comment type="caution">
    <text evidence="2">The sequence shown here is derived from an EMBL/GenBank/DDBJ whole genome shotgun (WGS) entry which is preliminary data.</text>
</comment>
<sequence length="482" mass="52806">MVANPTPPGSGTPVEARTLAEAYAFVELSLPPGDEWIDFDRFTSLHRFGDTYLLRFDGPYEDQHHTVEVSVPVPSAEAREESRLRYGDGRSTLIDAGQWCLLELANAGMAHTGLAQLDGAPPDDGTYRAIFGAWDAARAAADEVAKFLSPPVDGGPAEDDEVPATAFWTDLGRLLRAEQPELFRRSRLDTVRAEYRRQLDDVVARFDRPDSLADQEAPPTGAEAAEATADGEPIRVRTLAEAHLYLDLHPCVCGCASFPRGQMEILQDDEAGILVRYAGSCDDCARQRAVTMRLPQRSGVVPDSPYRFSYPEDGPSEVIDAGQWLDVADDYRTVLDLLGVPADPDEEPARREEQPAREEPSRPDGAQASSGGEPARLTGVEDGEPAGTDDGKVADHTRADREPAGTDDEAVVRLLVGAASAIEEALKFIPPGADRVPADAVRTASGHRRYQLDPDRFDRERLTAERDRCWRRVESFLARYGR</sequence>
<evidence type="ECO:0000313" key="2">
    <source>
        <dbReference type="EMBL" id="GIH00332.1"/>
    </source>
</evidence>
<proteinExistence type="predicted"/>
<gene>
    <name evidence="2" type="ORF">Pma05_69040</name>
</gene>
<feature type="compositionally biased region" description="Basic and acidic residues" evidence="1">
    <location>
        <begin position="389"/>
        <end position="404"/>
    </location>
</feature>
<protein>
    <submittedName>
        <fullName evidence="2">Uncharacterized protein</fullName>
    </submittedName>
</protein>
<evidence type="ECO:0000313" key="3">
    <source>
        <dbReference type="Proteomes" id="UP000621500"/>
    </source>
</evidence>
<organism evidence="2 3">
    <name type="scientific">Plantactinospora mayteni</name>
    <dbReference type="NCBI Taxonomy" id="566021"/>
    <lineage>
        <taxon>Bacteria</taxon>
        <taxon>Bacillati</taxon>
        <taxon>Actinomycetota</taxon>
        <taxon>Actinomycetes</taxon>
        <taxon>Micromonosporales</taxon>
        <taxon>Micromonosporaceae</taxon>
        <taxon>Plantactinospora</taxon>
    </lineage>
</organism>
<accession>A0ABQ4F0D3</accession>
<feature type="compositionally biased region" description="Low complexity" evidence="1">
    <location>
        <begin position="216"/>
        <end position="229"/>
    </location>
</feature>
<dbReference type="RefSeq" id="WP_203861654.1">
    <property type="nucleotide sequence ID" value="NZ_BAAAZQ010000022.1"/>
</dbReference>
<feature type="compositionally biased region" description="Basic and acidic residues" evidence="1">
    <location>
        <begin position="347"/>
        <end position="362"/>
    </location>
</feature>
<reference evidence="2 3" key="1">
    <citation type="submission" date="2021-01" db="EMBL/GenBank/DDBJ databases">
        <title>Whole genome shotgun sequence of Plantactinospora mayteni NBRC 109088.</title>
        <authorList>
            <person name="Komaki H."/>
            <person name="Tamura T."/>
        </authorList>
    </citation>
    <scope>NUCLEOTIDE SEQUENCE [LARGE SCALE GENOMIC DNA]</scope>
    <source>
        <strain evidence="2 3">NBRC 109088</strain>
    </source>
</reference>
<feature type="region of interest" description="Disordered" evidence="1">
    <location>
        <begin position="339"/>
        <end position="406"/>
    </location>
</feature>